<keyword evidence="2" id="KW-1185">Reference proteome</keyword>
<name>U3A470_9SPHN</name>
<accession>U3A470</accession>
<evidence type="ECO:0000313" key="2">
    <source>
        <dbReference type="Proteomes" id="UP000016568"/>
    </source>
</evidence>
<sequence length="224" mass="24604">MATAAKEPHVRTMGHLALHYGAAEDGPKAAKLLQILGMVETQVIPFPNGNFYRFVVDDTHFSRGDGIVYLSALPEPQLKLIETIHEALGVGTANEHDAVKGMRAMMDSDFEASFHFGFLLESLEDLERIILDLKDRAENDPDLKGRIKIGLNRARQGNPDVDARLDASPIYGDVTRYAYGSNGVQAFVETDLLKAGQLGDSMVIELDYVFPGHDQHVLSVVELG</sequence>
<proteinExistence type="predicted"/>
<dbReference type="RefSeq" id="WP_021690459.1">
    <property type="nucleotide sequence ID" value="NZ_BASZ01000005.1"/>
</dbReference>
<dbReference type="eggNOG" id="ENOG5032N6S">
    <property type="taxonomic scope" value="Bacteria"/>
</dbReference>
<evidence type="ECO:0000313" key="1">
    <source>
        <dbReference type="EMBL" id="GAD49553.1"/>
    </source>
</evidence>
<comment type="caution">
    <text evidence="1">The sequence shown here is derived from an EMBL/GenBank/DDBJ whole genome shotgun (WGS) entry which is preliminary data.</text>
</comment>
<dbReference type="EMBL" id="BASZ01000005">
    <property type="protein sequence ID" value="GAD49553.1"/>
    <property type="molecule type" value="Genomic_DNA"/>
</dbReference>
<dbReference type="OrthoDB" id="7497914at2"/>
<protein>
    <submittedName>
        <fullName evidence="1">Uncharacterized protein</fullName>
    </submittedName>
</protein>
<dbReference type="AlphaFoldDB" id="U3A470"/>
<reference evidence="1 2" key="1">
    <citation type="submission" date="2013-09" db="EMBL/GenBank/DDBJ databases">
        <title>Whole genome shotgun sequence of Novosphingobium tardaugens NBRC 16725.</title>
        <authorList>
            <person name="Isaki S."/>
            <person name="Hosoyama A."/>
            <person name="Tsuchikane K."/>
            <person name="Katsumata H."/>
            <person name="Ando Y."/>
            <person name="Yamazaki S."/>
            <person name="Fujita N."/>
        </authorList>
    </citation>
    <scope>NUCLEOTIDE SEQUENCE [LARGE SCALE GENOMIC DNA]</scope>
    <source>
        <strain evidence="1 2">NBRC 16725</strain>
    </source>
</reference>
<dbReference type="Proteomes" id="UP000016568">
    <property type="component" value="Unassembled WGS sequence"/>
</dbReference>
<organism evidence="1 2">
    <name type="scientific">Caenibius tardaugens NBRC 16725</name>
    <dbReference type="NCBI Taxonomy" id="1219035"/>
    <lineage>
        <taxon>Bacteria</taxon>
        <taxon>Pseudomonadati</taxon>
        <taxon>Pseudomonadota</taxon>
        <taxon>Alphaproteobacteria</taxon>
        <taxon>Sphingomonadales</taxon>
        <taxon>Erythrobacteraceae</taxon>
        <taxon>Caenibius</taxon>
    </lineage>
</organism>
<gene>
    <name evidence="1" type="ORF">NT2_05_04740</name>
</gene>
<dbReference type="KEGG" id="ntd:EGO55_13630"/>